<dbReference type="RefSeq" id="WP_067849632.1">
    <property type="nucleotide sequence ID" value="NZ_JADPKZ010000030.1"/>
</dbReference>
<gene>
    <name evidence="5" type="ORF">IW967_04075</name>
</gene>
<dbReference type="PANTHER" id="PTHR33397">
    <property type="entry name" value="UPF0331 PROTEIN YUTE"/>
    <property type="match status" value="1"/>
</dbReference>
<comment type="similarity">
    <text evidence="4">Belongs to the HepT RNase toxin family.</text>
</comment>
<keyword evidence="1" id="KW-1277">Toxin-antitoxin system</keyword>
<dbReference type="PANTHER" id="PTHR33397:SF5">
    <property type="entry name" value="RNASE YUTE-RELATED"/>
    <property type="match status" value="1"/>
</dbReference>
<organism evidence="5 6">
    <name type="scientific">Alicyclobacillus mali</name>
    <name type="common">ex Roth et al. 2021</name>
    <dbReference type="NCBI Taxonomy" id="1123961"/>
    <lineage>
        <taxon>Bacteria</taxon>
        <taxon>Bacillati</taxon>
        <taxon>Bacillota</taxon>
        <taxon>Bacilli</taxon>
        <taxon>Bacillales</taxon>
        <taxon>Alicyclobacillaceae</taxon>
        <taxon>Alicyclobacillus</taxon>
    </lineage>
</organism>
<evidence type="ECO:0000256" key="3">
    <source>
        <dbReference type="ARBA" id="ARBA00022801"/>
    </source>
</evidence>
<evidence type="ECO:0000313" key="6">
    <source>
        <dbReference type="Proteomes" id="UP000642910"/>
    </source>
</evidence>
<dbReference type="Pfam" id="PF01934">
    <property type="entry name" value="HepT-like"/>
    <property type="match status" value="1"/>
</dbReference>
<keyword evidence="2" id="KW-0540">Nuclease</keyword>
<dbReference type="InterPro" id="IPR037038">
    <property type="entry name" value="HepT-like_sf"/>
</dbReference>
<evidence type="ECO:0000313" key="5">
    <source>
        <dbReference type="EMBL" id="MBF8377055.1"/>
    </source>
</evidence>
<keyword evidence="6" id="KW-1185">Reference proteome</keyword>
<proteinExistence type="inferred from homology"/>
<sequence length="143" mass="16755">MFLTKDHKQQIEVWLDALGARVAWLEDLAEREEAWEEDLTWRLAAERALWTSVEYVTDIASLIIDALVMRDPGGYADIVKVLVEEQVLDRPWFEAFTGAIDFRSRLLRDHARIAPKDVREAVSRYADLFAPFMNQIREFMRNN</sequence>
<evidence type="ECO:0000256" key="1">
    <source>
        <dbReference type="ARBA" id="ARBA00022649"/>
    </source>
</evidence>
<protein>
    <submittedName>
        <fullName evidence="5">DUF86 domain-containing protein</fullName>
    </submittedName>
</protein>
<keyword evidence="3" id="KW-0378">Hydrolase</keyword>
<reference evidence="5 6" key="1">
    <citation type="submission" date="2020-11" db="EMBL/GenBank/DDBJ databases">
        <title>Genomic insight of Alicyclobacillus mali FL 18 reveals a new arsenic-resistant strain, with potential in environmental biotechnology.</title>
        <authorList>
            <person name="Fiorentino G."/>
            <person name="Gallo G."/>
            <person name="Aulitto M."/>
        </authorList>
    </citation>
    <scope>NUCLEOTIDE SEQUENCE [LARGE SCALE GENOMIC DNA]</scope>
    <source>
        <strain evidence="5 6">FL 18</strain>
    </source>
</reference>
<accession>A0ABS0F185</accession>
<dbReference type="Gene3D" id="1.20.120.580">
    <property type="entry name" value="bsu32300-like"/>
    <property type="match status" value="1"/>
</dbReference>
<dbReference type="EMBL" id="JADPKZ010000030">
    <property type="protein sequence ID" value="MBF8377055.1"/>
    <property type="molecule type" value="Genomic_DNA"/>
</dbReference>
<evidence type="ECO:0000256" key="4">
    <source>
        <dbReference type="ARBA" id="ARBA00024207"/>
    </source>
</evidence>
<evidence type="ECO:0000256" key="2">
    <source>
        <dbReference type="ARBA" id="ARBA00022722"/>
    </source>
</evidence>
<dbReference type="InterPro" id="IPR008201">
    <property type="entry name" value="HepT-like"/>
</dbReference>
<dbReference type="Proteomes" id="UP000642910">
    <property type="component" value="Unassembled WGS sequence"/>
</dbReference>
<dbReference type="InterPro" id="IPR052379">
    <property type="entry name" value="Type_VII_TA_RNase"/>
</dbReference>
<name>A0ABS0F185_9BACL</name>
<comment type="caution">
    <text evidence="5">The sequence shown here is derived from an EMBL/GenBank/DDBJ whole genome shotgun (WGS) entry which is preliminary data.</text>
</comment>